<name>A0A934T1J6_9BURK</name>
<comment type="caution">
    <text evidence="2">The sequence shown here is derived from an EMBL/GenBank/DDBJ whole genome shotgun (WGS) entry which is preliminary data.</text>
</comment>
<feature type="transmembrane region" description="Helical" evidence="1">
    <location>
        <begin position="98"/>
        <end position="119"/>
    </location>
</feature>
<dbReference type="InterPro" id="IPR049723">
    <property type="entry name" value="BPSL0761-like"/>
</dbReference>
<organism evidence="2 3">
    <name type="scientific">Noviherbaspirillum pedocola</name>
    <dbReference type="NCBI Taxonomy" id="2801341"/>
    <lineage>
        <taxon>Bacteria</taxon>
        <taxon>Pseudomonadati</taxon>
        <taxon>Pseudomonadota</taxon>
        <taxon>Betaproteobacteria</taxon>
        <taxon>Burkholderiales</taxon>
        <taxon>Oxalobacteraceae</taxon>
        <taxon>Noviherbaspirillum</taxon>
    </lineage>
</organism>
<proteinExistence type="predicted"/>
<evidence type="ECO:0000256" key="1">
    <source>
        <dbReference type="SAM" id="Phobius"/>
    </source>
</evidence>
<evidence type="ECO:0000313" key="3">
    <source>
        <dbReference type="Proteomes" id="UP000622890"/>
    </source>
</evidence>
<keyword evidence="1" id="KW-0472">Membrane</keyword>
<keyword evidence="1" id="KW-1133">Transmembrane helix</keyword>
<gene>
    <name evidence="2" type="ORF">JJB74_22130</name>
</gene>
<evidence type="ECO:0000313" key="2">
    <source>
        <dbReference type="EMBL" id="MBK4737327.1"/>
    </source>
</evidence>
<keyword evidence="1" id="KW-0812">Transmembrane</keyword>
<sequence length="123" mass="13745">MTTANERTQAVLDTREFLIALAHPRSESDVPKEIRGRAEILLRHYPSTGDMQIVGLACPIWYGMPNTGIKFDTKNMVYAIDERRGNTVFDWLVNNASWILYAIAAVTALAGAALVFILLKNIH</sequence>
<protein>
    <submittedName>
        <fullName evidence="2">Uncharacterized protein</fullName>
    </submittedName>
</protein>
<dbReference type="AlphaFoldDB" id="A0A934T1J6"/>
<accession>A0A934T1J6</accession>
<dbReference type="Proteomes" id="UP000622890">
    <property type="component" value="Unassembled WGS sequence"/>
</dbReference>
<keyword evidence="3" id="KW-1185">Reference proteome</keyword>
<dbReference type="RefSeq" id="WP_200595523.1">
    <property type="nucleotide sequence ID" value="NZ_JAEPBG010000011.1"/>
</dbReference>
<reference evidence="2" key="1">
    <citation type="submission" date="2021-01" db="EMBL/GenBank/DDBJ databases">
        <title>Genome sequence of strain Noviherbaspirillum sp. DKR-6.</title>
        <authorList>
            <person name="Chaudhary D.K."/>
        </authorList>
    </citation>
    <scope>NUCLEOTIDE SEQUENCE</scope>
    <source>
        <strain evidence="2">DKR-6</strain>
    </source>
</reference>
<dbReference type="NCBIfam" id="NF041728">
    <property type="entry name" value="BPSL0761_fam"/>
    <property type="match status" value="1"/>
</dbReference>
<dbReference type="EMBL" id="JAEPBG010000011">
    <property type="protein sequence ID" value="MBK4737327.1"/>
    <property type="molecule type" value="Genomic_DNA"/>
</dbReference>